<keyword evidence="2" id="KW-1133">Transmembrane helix</keyword>
<keyword evidence="2" id="KW-0812">Transmembrane</keyword>
<reference evidence="3 4" key="1">
    <citation type="submission" date="2019-06" db="EMBL/GenBank/DDBJ databases">
        <title>Sequencing the genomes of 1000 actinobacteria strains.</title>
        <authorList>
            <person name="Klenk H.-P."/>
        </authorList>
    </citation>
    <scope>NUCLEOTIDE SEQUENCE [LARGE SCALE GENOMIC DNA]</scope>
    <source>
        <strain evidence="3 4">DSM 8251</strain>
    </source>
</reference>
<accession>A0A542ZR58</accession>
<organism evidence="3 4">
    <name type="scientific">Propioniferax innocua</name>
    <dbReference type="NCBI Taxonomy" id="1753"/>
    <lineage>
        <taxon>Bacteria</taxon>
        <taxon>Bacillati</taxon>
        <taxon>Actinomycetota</taxon>
        <taxon>Actinomycetes</taxon>
        <taxon>Propionibacteriales</taxon>
        <taxon>Propionibacteriaceae</taxon>
        <taxon>Propioniferax</taxon>
    </lineage>
</organism>
<feature type="transmembrane region" description="Helical" evidence="2">
    <location>
        <begin position="41"/>
        <end position="63"/>
    </location>
</feature>
<keyword evidence="2" id="KW-0472">Membrane</keyword>
<dbReference type="EMBL" id="VFOR01000001">
    <property type="protein sequence ID" value="TQL62838.1"/>
    <property type="molecule type" value="Genomic_DNA"/>
</dbReference>
<keyword evidence="4" id="KW-1185">Reference proteome</keyword>
<sequence>MNRMDRARREQALTEQDRQDAPPTTGASAYMPRAHRSLRRWWIALALLIAVCVGGLALEFWLLRPPNLEPLPLPTVTEVPG</sequence>
<evidence type="ECO:0000256" key="2">
    <source>
        <dbReference type="SAM" id="Phobius"/>
    </source>
</evidence>
<evidence type="ECO:0000256" key="1">
    <source>
        <dbReference type="SAM" id="MobiDB-lite"/>
    </source>
</evidence>
<name>A0A542ZR58_9ACTN</name>
<dbReference type="AlphaFoldDB" id="A0A542ZR58"/>
<evidence type="ECO:0000313" key="3">
    <source>
        <dbReference type="EMBL" id="TQL62838.1"/>
    </source>
</evidence>
<proteinExistence type="predicted"/>
<dbReference type="Proteomes" id="UP000316196">
    <property type="component" value="Unassembled WGS sequence"/>
</dbReference>
<protein>
    <submittedName>
        <fullName evidence="3">Uncharacterized protein</fullName>
    </submittedName>
</protein>
<comment type="caution">
    <text evidence="3">The sequence shown here is derived from an EMBL/GenBank/DDBJ whole genome shotgun (WGS) entry which is preliminary data.</text>
</comment>
<gene>
    <name evidence="3" type="ORF">FB460_0629</name>
</gene>
<feature type="region of interest" description="Disordered" evidence="1">
    <location>
        <begin position="1"/>
        <end position="29"/>
    </location>
</feature>
<evidence type="ECO:0000313" key="4">
    <source>
        <dbReference type="Proteomes" id="UP000316196"/>
    </source>
</evidence>
<feature type="compositionally biased region" description="Basic and acidic residues" evidence="1">
    <location>
        <begin position="1"/>
        <end position="20"/>
    </location>
</feature>